<dbReference type="OrthoDB" id="3778530at2"/>
<dbReference type="RefSeq" id="WP_149768190.1">
    <property type="nucleotide sequence ID" value="NZ_VDFQ02000001.1"/>
</dbReference>
<keyword evidence="1" id="KW-0472">Membrane</keyword>
<evidence type="ECO:0000313" key="3">
    <source>
        <dbReference type="Proteomes" id="UP000307768"/>
    </source>
</evidence>
<reference evidence="2 3" key="1">
    <citation type="submission" date="2019-09" db="EMBL/GenBank/DDBJ databases">
        <title>Mumia zhuanghuii sp. nov. isolated from the intestinal contents of plateau pika (Ochotona curzoniae) in the Qinghai-Tibet plateau of China.</title>
        <authorList>
            <person name="Tian Z."/>
        </authorList>
    </citation>
    <scope>NUCLEOTIDE SEQUENCE [LARGE SCALE GENOMIC DNA]</scope>
    <source>
        <strain evidence="3">350</strain>
    </source>
</reference>
<feature type="transmembrane region" description="Helical" evidence="1">
    <location>
        <begin position="6"/>
        <end position="23"/>
    </location>
</feature>
<dbReference type="EMBL" id="VDFQ02000001">
    <property type="protein sequence ID" value="KAA1425016.1"/>
    <property type="molecule type" value="Genomic_DNA"/>
</dbReference>
<organism evidence="2 3">
    <name type="scientific">Mumia zhuanghuii</name>
    <dbReference type="NCBI Taxonomy" id="2585211"/>
    <lineage>
        <taxon>Bacteria</taxon>
        <taxon>Bacillati</taxon>
        <taxon>Actinomycetota</taxon>
        <taxon>Actinomycetes</taxon>
        <taxon>Propionibacteriales</taxon>
        <taxon>Nocardioidaceae</taxon>
        <taxon>Mumia</taxon>
    </lineage>
</organism>
<evidence type="ECO:0000313" key="2">
    <source>
        <dbReference type="EMBL" id="KAA1425016.1"/>
    </source>
</evidence>
<keyword evidence="1" id="KW-0812">Transmembrane</keyword>
<dbReference type="AlphaFoldDB" id="A0A5Q6S3U1"/>
<proteinExistence type="predicted"/>
<evidence type="ECO:0000256" key="1">
    <source>
        <dbReference type="SAM" id="Phobius"/>
    </source>
</evidence>
<comment type="caution">
    <text evidence="2">The sequence shown here is derived from an EMBL/GenBank/DDBJ whole genome shotgun (WGS) entry which is preliminary data.</text>
</comment>
<protein>
    <submittedName>
        <fullName evidence="2">Uncharacterized protein</fullName>
    </submittedName>
</protein>
<sequence>MDPTVVVAGMGFATSLVSVWLAGRSQHRTDREGRILEARLRVYAECYDSLFDYSRATYDRVKSRLEQRPESERDLIRQEAYRCNARARSAIGQAYILTGDSDLEKALSGARRTIGRFNGAADGDQLKQLQDEVYEGLKAALDMARRHLAEPKRTVGRSFGGRVGTSR</sequence>
<accession>A0A5Q6S3U1</accession>
<keyword evidence="1" id="KW-1133">Transmembrane helix</keyword>
<gene>
    <name evidence="2" type="ORF">FE697_003745</name>
</gene>
<name>A0A5Q6S3U1_9ACTN</name>
<dbReference type="Proteomes" id="UP000307768">
    <property type="component" value="Unassembled WGS sequence"/>
</dbReference>